<proteinExistence type="predicted"/>
<evidence type="ECO:0000256" key="1">
    <source>
        <dbReference type="SAM" id="Phobius"/>
    </source>
</evidence>
<feature type="transmembrane region" description="Helical" evidence="1">
    <location>
        <begin position="12"/>
        <end position="35"/>
    </location>
</feature>
<keyword evidence="1" id="KW-0812">Transmembrane</keyword>
<keyword evidence="1" id="KW-0472">Membrane</keyword>
<reference evidence="2 3" key="1">
    <citation type="submission" date="2015-01" db="EMBL/GenBank/DDBJ databases">
        <title>Evolution of Trichinella species and genotypes.</title>
        <authorList>
            <person name="Korhonen P.K."/>
            <person name="Edoardo P."/>
            <person name="Giuseppe L.R."/>
            <person name="Gasser R.B."/>
        </authorList>
    </citation>
    <scope>NUCLEOTIDE SEQUENCE [LARGE SCALE GENOMIC DNA]</scope>
    <source>
        <strain evidence="2">ISS1029</strain>
    </source>
</reference>
<accession>A0A0V1GCQ3</accession>
<evidence type="ECO:0000313" key="3">
    <source>
        <dbReference type="Proteomes" id="UP000055024"/>
    </source>
</evidence>
<organism evidence="2 3">
    <name type="scientific">Trichinella zimbabwensis</name>
    <dbReference type="NCBI Taxonomy" id="268475"/>
    <lineage>
        <taxon>Eukaryota</taxon>
        <taxon>Metazoa</taxon>
        <taxon>Ecdysozoa</taxon>
        <taxon>Nematoda</taxon>
        <taxon>Enoplea</taxon>
        <taxon>Dorylaimia</taxon>
        <taxon>Trichinellida</taxon>
        <taxon>Trichinellidae</taxon>
        <taxon>Trichinella</taxon>
    </lineage>
</organism>
<keyword evidence="3" id="KW-1185">Reference proteome</keyword>
<comment type="caution">
    <text evidence="2">The sequence shown here is derived from an EMBL/GenBank/DDBJ whole genome shotgun (WGS) entry which is preliminary data.</text>
</comment>
<dbReference type="Proteomes" id="UP000055024">
    <property type="component" value="Unassembled WGS sequence"/>
</dbReference>
<gene>
    <name evidence="2" type="ORF">T11_14236</name>
</gene>
<evidence type="ECO:0000313" key="2">
    <source>
        <dbReference type="EMBL" id="KRY95925.1"/>
    </source>
</evidence>
<dbReference type="AlphaFoldDB" id="A0A0V1GCQ3"/>
<name>A0A0V1GCQ3_9BILA</name>
<dbReference type="EMBL" id="JYDP01003305">
    <property type="protein sequence ID" value="KRY95925.1"/>
    <property type="molecule type" value="Genomic_DNA"/>
</dbReference>
<sequence>MISFASVGTVGYCFLVVFSVLNFRIILFFILWLVISKISLLWHRPLKAVLAYALALRGGGSGLDLTLHVLINVA</sequence>
<protein>
    <submittedName>
        <fullName evidence="2">Uncharacterized protein</fullName>
    </submittedName>
</protein>
<keyword evidence="1" id="KW-1133">Transmembrane helix</keyword>